<organism evidence="10 11">
    <name type="scientific">Saprolegnia diclina (strain VS20)</name>
    <dbReference type="NCBI Taxonomy" id="1156394"/>
    <lineage>
        <taxon>Eukaryota</taxon>
        <taxon>Sar</taxon>
        <taxon>Stramenopiles</taxon>
        <taxon>Oomycota</taxon>
        <taxon>Saprolegniomycetes</taxon>
        <taxon>Saprolegniales</taxon>
        <taxon>Saprolegniaceae</taxon>
        <taxon>Saprolegnia</taxon>
    </lineage>
</organism>
<dbReference type="GeneID" id="19953156"/>
<gene>
    <name evidence="10" type="ORF">SDRG_12429</name>
</gene>
<dbReference type="Proteomes" id="UP000030762">
    <property type="component" value="Unassembled WGS sequence"/>
</dbReference>
<dbReference type="RefSeq" id="XP_008616724.1">
    <property type="nucleotide sequence ID" value="XM_008618502.1"/>
</dbReference>
<dbReference type="Gene3D" id="3.20.20.80">
    <property type="entry name" value="Glycosidases"/>
    <property type="match status" value="1"/>
</dbReference>
<keyword evidence="2 7" id="KW-0378">Hydrolase</keyword>
<feature type="domain" description="Glycoside hydrolase family 5" evidence="9">
    <location>
        <begin position="139"/>
        <end position="470"/>
    </location>
</feature>
<keyword evidence="4" id="KW-0119">Carbohydrate metabolism</keyword>
<sequence length="546" mass="58895">MRPSEDIMAVPETAADVGDGKSVRRKQKFGGRRSVWPGALVLTVGILGAIGGLSYWGVTSHQDMLNRQPNNADLALIYGSGTTITDGSGTTTNSSALPLSVTNPTEYADKGCAQINYVTNNNQIIMQTPSSNKPLVFKGVNWRGMEGYDHVITGLWDGARDGNTLYQIGSFLSKNGFNAVRFPINVDATARNIMVKTNFNTNSQRALASLNRYIQVLTALAEGLGQFQIAVVFDFNTRSDADLNQTDRSVTDWSLRNSSDDLQGNGWENINVKLAQYELAVQGLATAMCNAKHWNVVGIDVKDVPAGASGQWDGDDKTNWSSFATKVGNAILKACPQWLVFVQGMTTSSKFGSGDAAKTVTDWPGASLTSAVQSPIKLSTPNKVVYAPPFWTPSLYPQPYFFKESKGLSLLSSYTEFPDASSLQASVDDAMAKMFTGILTSTTAPVVLSYFGGLYGTDDLYPKSTASRVIDCIINRMTSGTKPIAGGFWYALNPDQSWPHPGPNSTIPQSGGLLDSTWRAANPNQLAATTKMNDMPDLGFVTCDPR</sequence>
<dbReference type="eggNOG" id="ENOG502RH8T">
    <property type="taxonomic scope" value="Eukaryota"/>
</dbReference>
<dbReference type="OMA" id="KCEQPNY"/>
<dbReference type="EMBL" id="JH767180">
    <property type="protein sequence ID" value="EQC29885.1"/>
    <property type="molecule type" value="Genomic_DNA"/>
</dbReference>
<evidence type="ECO:0000256" key="7">
    <source>
        <dbReference type="RuleBase" id="RU361153"/>
    </source>
</evidence>
<reference evidence="10 11" key="1">
    <citation type="submission" date="2012-04" db="EMBL/GenBank/DDBJ databases">
        <title>The Genome Sequence of Saprolegnia declina VS20.</title>
        <authorList>
            <consortium name="The Broad Institute Genome Sequencing Platform"/>
            <person name="Russ C."/>
            <person name="Nusbaum C."/>
            <person name="Tyler B."/>
            <person name="van West P."/>
            <person name="Dieguez-Uribeondo J."/>
            <person name="de Bruijn I."/>
            <person name="Tripathy S."/>
            <person name="Jiang R."/>
            <person name="Young S.K."/>
            <person name="Zeng Q."/>
            <person name="Gargeya S."/>
            <person name="Fitzgerald M."/>
            <person name="Haas B."/>
            <person name="Abouelleil A."/>
            <person name="Alvarado L."/>
            <person name="Arachchi H.M."/>
            <person name="Berlin A."/>
            <person name="Chapman S.B."/>
            <person name="Goldberg J."/>
            <person name="Griggs A."/>
            <person name="Gujja S."/>
            <person name="Hansen M."/>
            <person name="Howarth C."/>
            <person name="Imamovic A."/>
            <person name="Larimer J."/>
            <person name="McCowen C."/>
            <person name="Montmayeur A."/>
            <person name="Murphy C."/>
            <person name="Neiman D."/>
            <person name="Pearson M."/>
            <person name="Priest M."/>
            <person name="Roberts A."/>
            <person name="Saif S."/>
            <person name="Shea T."/>
            <person name="Sisk P."/>
            <person name="Sykes S."/>
            <person name="Wortman J."/>
            <person name="Nusbaum C."/>
            <person name="Birren B."/>
        </authorList>
    </citation>
    <scope>NUCLEOTIDE SEQUENCE [LARGE SCALE GENOMIC DNA]</scope>
    <source>
        <strain evidence="10 11">VS20</strain>
    </source>
</reference>
<evidence type="ECO:0000256" key="6">
    <source>
        <dbReference type="ARBA" id="ARBA00023326"/>
    </source>
</evidence>
<dbReference type="AlphaFoldDB" id="T0Q8U0"/>
<accession>T0Q8U0</accession>
<dbReference type="OrthoDB" id="442731at2759"/>
<dbReference type="InterPro" id="IPR017853">
    <property type="entry name" value="GH"/>
</dbReference>
<keyword evidence="8" id="KW-0472">Membrane</keyword>
<evidence type="ECO:0000256" key="1">
    <source>
        <dbReference type="ARBA" id="ARBA00005641"/>
    </source>
</evidence>
<dbReference type="PANTHER" id="PTHR35923:SF2">
    <property type="entry name" value="ENDOGLUCANASE"/>
    <property type="match status" value="1"/>
</dbReference>
<keyword evidence="5 7" id="KW-0326">Glycosidase</keyword>
<dbReference type="Pfam" id="PF00150">
    <property type="entry name" value="Cellulase"/>
    <property type="match status" value="1"/>
</dbReference>
<keyword evidence="8" id="KW-0812">Transmembrane</keyword>
<dbReference type="PANTHER" id="PTHR35923">
    <property type="entry name" value="MAJOR EXTRACELLULAR ENDOGLUCANASE"/>
    <property type="match status" value="1"/>
</dbReference>
<dbReference type="STRING" id="1156394.T0Q8U0"/>
<evidence type="ECO:0000313" key="10">
    <source>
        <dbReference type="EMBL" id="EQC29885.1"/>
    </source>
</evidence>
<dbReference type="SUPFAM" id="SSF51445">
    <property type="entry name" value="(Trans)glycosidases"/>
    <property type="match status" value="1"/>
</dbReference>
<dbReference type="InterPro" id="IPR001547">
    <property type="entry name" value="Glyco_hydro_5"/>
</dbReference>
<evidence type="ECO:0000256" key="5">
    <source>
        <dbReference type="ARBA" id="ARBA00023295"/>
    </source>
</evidence>
<evidence type="ECO:0000259" key="9">
    <source>
        <dbReference type="Pfam" id="PF00150"/>
    </source>
</evidence>
<dbReference type="InParanoid" id="T0Q8U0"/>
<dbReference type="GO" id="GO:0004553">
    <property type="term" value="F:hydrolase activity, hydrolyzing O-glycosyl compounds"/>
    <property type="evidence" value="ECO:0007669"/>
    <property type="project" value="InterPro"/>
</dbReference>
<evidence type="ECO:0000256" key="3">
    <source>
        <dbReference type="ARBA" id="ARBA00023001"/>
    </source>
</evidence>
<keyword evidence="11" id="KW-1185">Reference proteome</keyword>
<dbReference type="VEuPathDB" id="FungiDB:SDRG_12429"/>
<dbReference type="GO" id="GO:0030245">
    <property type="term" value="P:cellulose catabolic process"/>
    <property type="evidence" value="ECO:0007669"/>
    <property type="project" value="UniProtKB-KW"/>
</dbReference>
<feature type="transmembrane region" description="Helical" evidence="8">
    <location>
        <begin position="34"/>
        <end position="58"/>
    </location>
</feature>
<proteinExistence type="inferred from homology"/>
<evidence type="ECO:0000256" key="4">
    <source>
        <dbReference type="ARBA" id="ARBA00023277"/>
    </source>
</evidence>
<comment type="similarity">
    <text evidence="1 7">Belongs to the glycosyl hydrolase 5 (cellulase A) family.</text>
</comment>
<evidence type="ECO:0000313" key="11">
    <source>
        <dbReference type="Proteomes" id="UP000030762"/>
    </source>
</evidence>
<evidence type="ECO:0000256" key="2">
    <source>
        <dbReference type="ARBA" id="ARBA00022801"/>
    </source>
</evidence>
<protein>
    <recommendedName>
        <fullName evidence="9">Glycoside hydrolase family 5 domain-containing protein</fullName>
    </recommendedName>
</protein>
<keyword evidence="6" id="KW-0624">Polysaccharide degradation</keyword>
<name>T0Q8U0_SAPDV</name>
<evidence type="ECO:0000256" key="8">
    <source>
        <dbReference type="SAM" id="Phobius"/>
    </source>
</evidence>
<keyword evidence="8" id="KW-1133">Transmembrane helix</keyword>
<keyword evidence="3" id="KW-0136">Cellulose degradation</keyword>